<dbReference type="InterPro" id="IPR011635">
    <property type="entry name" value="CARDB"/>
</dbReference>
<dbReference type="InterPro" id="IPR034058">
    <property type="entry name" value="TagA/B/C/D_pept_dom"/>
</dbReference>
<evidence type="ECO:0000259" key="10">
    <source>
        <dbReference type="Pfam" id="PF18962"/>
    </source>
</evidence>
<dbReference type="InterPro" id="IPR015500">
    <property type="entry name" value="Peptidase_S8_subtilisin-rel"/>
</dbReference>
<protein>
    <submittedName>
        <fullName evidence="11">Por secretion system C-terminal sorting domain-containing protein</fullName>
    </submittedName>
</protein>
<keyword evidence="3 7" id="KW-0732">Signal</keyword>
<reference evidence="11 12" key="1">
    <citation type="submission" date="2017-06" db="EMBL/GenBank/DDBJ databases">
        <authorList>
            <person name="Kim H.J."/>
            <person name="Triplett B.A."/>
        </authorList>
    </citation>
    <scope>NUCLEOTIDE SEQUENCE [LARGE SCALE GENOMIC DNA]</scope>
    <source>
        <strain evidence="11 12">DSM 25597</strain>
    </source>
</reference>
<sequence>MKKITLLFLIFVFTKSFAQNEYTINFQNESINLTENIDSFQWDQLNPTTRIQQGFYTWIQFYQTPTKSVQDLIKANRVDLLEYIGNRTYLAFIPETTSTSFLGAQGVRSIAPVLGEYKLSPDLKFGNIGDWAIVGDRILVTLQFHDAVTADYVISDLANKQITVSQQWRGARNIELEIPNNCLEELSALPYVKWVEVINAPATKEDVFGRSLHRASGLDTQTPTGRNYTGEGIGVLVRDDGIVGPHIDFQDRIDNSLTAGSGQTHGDGVAGIMAGAGNLNPRNRGMAAGSNVFVATYVPSHLDAATTSLINDGSVQITNSSYSDGCNAGYTTVTQTVDTQINNIPSLLHVFSAGNSNNNNCGYGAGTQWGNITGGHKQGKNVIATANVFFDGSLVNSSSRGPAHDGRIKPDIAANGQNQISTGENNSYFSFGGTSGAAPGIAGISAQLYQAYGELNGGELPNSALIKATLLNTANEAGNVGPDFRFGWGIVNGLRAAKLLEDERYLSDNVSQGESNTHTISIPNGTSQVRFMLYWKDVAASPGASTALVNDLDLVVTSPDNTSLLPWILDSTPNPTNLNTPATTGEDHLNNMEQVLINNPSAGDYTLDISGFNVPVGSQEYFIVYEVIEDELTVTYPNEGESFTPGEQEVIHWDAVNTTEDFVVEYSNNNGGTWNTIATVTDNSNLFIWNVPQDVTGEALVRVTSGAFSDTSDANFSIANLVSGLTITQACPTEATFEWDALDGAESYDLYILDGPYMEIAGSTSGTSITVPITDPEADTWYAVAASNATEGWNNRRTNAILYSNGLLNCVLNNDLTVTAINSDSENFSGACGDPDGVVSATIQNNGEVAQTDFEVSYQLSGGDIVTEIFNGTLATGESVDYDFTTLLTITDSGSYTLTVTASSDGDEYIANDTISLDMVIQATVQSTPFVETFESNGFPALGWSISNPDDSFTWEESTNVIGVDGTPTTVGYVNNFQYNANGAEDVLTTIVFDLTINSPVLRFELAKAQFNNTNFIDGLRVEISTDCGATFTSIYEKEGSELATVPPATFSWFPTSSNDWRTEEINLAAYQGTVGAIFRVINVGGFGNGTFIDDFNVDTLLAVEDATQLDGVSLYPNPSSSQVTIALPSNNLNQVDINVVNNQGQLIDTIKNRAAGENIQMDVSNYAAGIYFVTINSGNSRTVKKLIVM</sequence>
<dbReference type="PROSITE" id="PS51892">
    <property type="entry name" value="SUBTILASE"/>
    <property type="match status" value="1"/>
</dbReference>
<feature type="active site" description="Charge relay system" evidence="6">
    <location>
        <position position="265"/>
    </location>
</feature>
<evidence type="ECO:0000313" key="11">
    <source>
        <dbReference type="EMBL" id="SNR85562.1"/>
    </source>
</evidence>
<keyword evidence="4 6" id="KW-0378">Hydrolase</keyword>
<dbReference type="RefSeq" id="WP_089371738.1">
    <property type="nucleotide sequence ID" value="NZ_BMEP01000001.1"/>
</dbReference>
<dbReference type="GO" id="GO:0006508">
    <property type="term" value="P:proteolysis"/>
    <property type="evidence" value="ECO:0007669"/>
    <property type="project" value="UniProtKB-KW"/>
</dbReference>
<dbReference type="Gene3D" id="2.60.120.260">
    <property type="entry name" value="Galactose-binding domain-like"/>
    <property type="match status" value="1"/>
</dbReference>
<accession>A0A238ZQY9</accession>
<dbReference type="PANTHER" id="PTHR43806:SF11">
    <property type="entry name" value="CEREVISIN-RELATED"/>
    <property type="match status" value="1"/>
</dbReference>
<organism evidence="11 12">
    <name type="scientific">Dokdonia pacifica</name>
    <dbReference type="NCBI Taxonomy" id="1627892"/>
    <lineage>
        <taxon>Bacteria</taxon>
        <taxon>Pseudomonadati</taxon>
        <taxon>Bacteroidota</taxon>
        <taxon>Flavobacteriia</taxon>
        <taxon>Flavobacteriales</taxon>
        <taxon>Flavobacteriaceae</taxon>
        <taxon>Dokdonia</taxon>
    </lineage>
</organism>
<evidence type="ECO:0000256" key="1">
    <source>
        <dbReference type="ARBA" id="ARBA00011073"/>
    </source>
</evidence>
<evidence type="ECO:0000313" key="12">
    <source>
        <dbReference type="Proteomes" id="UP000198379"/>
    </source>
</evidence>
<feature type="active site" description="Charge relay system" evidence="6">
    <location>
        <position position="435"/>
    </location>
</feature>
<dbReference type="Pfam" id="PF07705">
    <property type="entry name" value="CARDB"/>
    <property type="match status" value="1"/>
</dbReference>
<evidence type="ECO:0000259" key="8">
    <source>
        <dbReference type="Pfam" id="PF00082"/>
    </source>
</evidence>
<dbReference type="Pfam" id="PF00082">
    <property type="entry name" value="Peptidase_S8"/>
    <property type="match status" value="1"/>
</dbReference>
<dbReference type="InterPro" id="IPR036852">
    <property type="entry name" value="Peptidase_S8/S53_dom_sf"/>
</dbReference>
<dbReference type="PANTHER" id="PTHR43806">
    <property type="entry name" value="PEPTIDASE S8"/>
    <property type="match status" value="1"/>
</dbReference>
<dbReference type="GO" id="GO:0004252">
    <property type="term" value="F:serine-type endopeptidase activity"/>
    <property type="evidence" value="ECO:0007669"/>
    <property type="project" value="UniProtKB-UniRule"/>
</dbReference>
<gene>
    <name evidence="11" type="ORF">SAMN06265376_103432</name>
</gene>
<feature type="chain" id="PRO_5011991834" evidence="7">
    <location>
        <begin position="19"/>
        <end position="1190"/>
    </location>
</feature>
<dbReference type="CDD" id="cd04842">
    <property type="entry name" value="Peptidases_S8_Kp43_protease"/>
    <property type="match status" value="1"/>
</dbReference>
<evidence type="ECO:0000256" key="2">
    <source>
        <dbReference type="ARBA" id="ARBA00022670"/>
    </source>
</evidence>
<feature type="signal peptide" evidence="7">
    <location>
        <begin position="1"/>
        <end position="18"/>
    </location>
</feature>
<proteinExistence type="inferred from homology"/>
<evidence type="ECO:0000256" key="4">
    <source>
        <dbReference type="ARBA" id="ARBA00022801"/>
    </source>
</evidence>
<feature type="domain" description="Peptidase S8/S53" evidence="8">
    <location>
        <begin position="230"/>
        <end position="489"/>
    </location>
</feature>
<dbReference type="Proteomes" id="UP000198379">
    <property type="component" value="Unassembled WGS sequence"/>
</dbReference>
<evidence type="ECO:0000256" key="6">
    <source>
        <dbReference type="PROSITE-ProRule" id="PRU01240"/>
    </source>
</evidence>
<dbReference type="PRINTS" id="PR00723">
    <property type="entry name" value="SUBTILISIN"/>
</dbReference>
<dbReference type="InterPro" id="IPR023828">
    <property type="entry name" value="Peptidase_S8_Ser-AS"/>
</dbReference>
<feature type="domain" description="Secretion system C-terminal sorting" evidence="10">
    <location>
        <begin position="1115"/>
        <end position="1189"/>
    </location>
</feature>
<comment type="similarity">
    <text evidence="1 6">Belongs to the peptidase S8 family.</text>
</comment>
<name>A0A238ZQY9_9FLAO</name>
<dbReference type="EMBL" id="FZNY01000003">
    <property type="protein sequence ID" value="SNR85562.1"/>
    <property type="molecule type" value="Genomic_DNA"/>
</dbReference>
<dbReference type="SUPFAM" id="SSF52743">
    <property type="entry name" value="Subtilisin-like"/>
    <property type="match status" value="1"/>
</dbReference>
<evidence type="ECO:0000256" key="7">
    <source>
        <dbReference type="SAM" id="SignalP"/>
    </source>
</evidence>
<feature type="domain" description="CARDB" evidence="9">
    <location>
        <begin position="814"/>
        <end position="906"/>
    </location>
</feature>
<evidence type="ECO:0000256" key="3">
    <source>
        <dbReference type="ARBA" id="ARBA00022729"/>
    </source>
</evidence>
<feature type="active site" description="Charge relay system" evidence="6">
    <location>
        <position position="239"/>
    </location>
</feature>
<dbReference type="InterPro" id="IPR000209">
    <property type="entry name" value="Peptidase_S8/S53_dom"/>
</dbReference>
<dbReference type="InterPro" id="IPR008979">
    <property type="entry name" value="Galactose-bd-like_sf"/>
</dbReference>
<dbReference type="Gene3D" id="2.60.120.380">
    <property type="match status" value="1"/>
</dbReference>
<dbReference type="InterPro" id="IPR050131">
    <property type="entry name" value="Peptidase_S8_subtilisin-like"/>
</dbReference>
<dbReference type="Gene3D" id="3.40.50.200">
    <property type="entry name" value="Peptidase S8/S53 domain"/>
    <property type="match status" value="1"/>
</dbReference>
<dbReference type="Pfam" id="PF18962">
    <property type="entry name" value="Por_Secre_tail"/>
    <property type="match status" value="1"/>
</dbReference>
<keyword evidence="2 6" id="KW-0645">Protease</keyword>
<dbReference type="AlphaFoldDB" id="A0A238ZQY9"/>
<evidence type="ECO:0000259" key="9">
    <source>
        <dbReference type="Pfam" id="PF07705"/>
    </source>
</evidence>
<evidence type="ECO:0000256" key="5">
    <source>
        <dbReference type="ARBA" id="ARBA00022825"/>
    </source>
</evidence>
<dbReference type="InterPro" id="IPR026444">
    <property type="entry name" value="Secre_tail"/>
</dbReference>
<keyword evidence="12" id="KW-1185">Reference proteome</keyword>
<dbReference type="SUPFAM" id="SSF49785">
    <property type="entry name" value="Galactose-binding domain-like"/>
    <property type="match status" value="1"/>
</dbReference>
<dbReference type="OrthoDB" id="9792152at2"/>
<dbReference type="NCBIfam" id="TIGR04183">
    <property type="entry name" value="Por_Secre_tail"/>
    <property type="match status" value="1"/>
</dbReference>
<keyword evidence="5 6" id="KW-0720">Serine protease</keyword>
<dbReference type="PROSITE" id="PS00138">
    <property type="entry name" value="SUBTILASE_SER"/>
    <property type="match status" value="1"/>
</dbReference>